<dbReference type="InterPro" id="IPR041916">
    <property type="entry name" value="Anti_sigma_zinc_sf"/>
</dbReference>
<name>A0A3N2C4E8_9MICO</name>
<dbReference type="Pfam" id="PF13490">
    <property type="entry name" value="zf-HC2"/>
    <property type="match status" value="1"/>
</dbReference>
<comment type="caution">
    <text evidence="4">The sequence shown here is derived from an EMBL/GenBank/DDBJ whole genome shotgun (WGS) entry which is preliminary data.</text>
</comment>
<evidence type="ECO:0000313" key="5">
    <source>
        <dbReference type="Proteomes" id="UP000266915"/>
    </source>
</evidence>
<proteinExistence type="predicted"/>
<dbReference type="RefSeq" id="WP_079707242.1">
    <property type="nucleotide sequence ID" value="NZ_FXAP01000005.1"/>
</dbReference>
<sequence length="83" mass="9146">MSDCGCDKAKKDLEEYLRHEVCTTEAADIREHLANCPECQNEALVAQTLTEAVQRACKETAPEDLKNQVLASLRATQATHESA</sequence>
<keyword evidence="2" id="KW-0804">Transcription</keyword>
<dbReference type="EMBL" id="RKHL01000001">
    <property type="protein sequence ID" value="ROR82376.1"/>
    <property type="molecule type" value="Genomic_DNA"/>
</dbReference>
<feature type="domain" description="Putative zinc-finger" evidence="3">
    <location>
        <begin position="6"/>
        <end position="40"/>
    </location>
</feature>
<keyword evidence="5" id="KW-1185">Reference proteome</keyword>
<evidence type="ECO:0000256" key="1">
    <source>
        <dbReference type="ARBA" id="ARBA00023015"/>
    </source>
</evidence>
<dbReference type="Gene3D" id="1.10.10.1320">
    <property type="entry name" value="Anti-sigma factor, zinc-finger domain"/>
    <property type="match status" value="1"/>
</dbReference>
<dbReference type="Proteomes" id="UP000266915">
    <property type="component" value="Unassembled WGS sequence"/>
</dbReference>
<dbReference type="AlphaFoldDB" id="A0A3N2C4E8"/>
<organism evidence="4 5">
    <name type="scientific">Plantibacter flavus</name>
    <dbReference type="NCBI Taxonomy" id="150123"/>
    <lineage>
        <taxon>Bacteria</taxon>
        <taxon>Bacillati</taxon>
        <taxon>Actinomycetota</taxon>
        <taxon>Actinomycetes</taxon>
        <taxon>Micrococcales</taxon>
        <taxon>Microbacteriaceae</taxon>
        <taxon>Plantibacter</taxon>
    </lineage>
</organism>
<evidence type="ECO:0000256" key="2">
    <source>
        <dbReference type="ARBA" id="ARBA00023163"/>
    </source>
</evidence>
<evidence type="ECO:0000259" key="3">
    <source>
        <dbReference type="Pfam" id="PF13490"/>
    </source>
</evidence>
<protein>
    <submittedName>
        <fullName evidence="4">Mycothiol system anti-sigma-R factor</fullName>
    </submittedName>
</protein>
<accession>A0A3N2C4E8</accession>
<keyword evidence="1" id="KW-0805">Transcription regulation</keyword>
<gene>
    <name evidence="4" type="ORF">EDD42_2466</name>
</gene>
<reference evidence="4 5" key="1">
    <citation type="submission" date="2018-11" db="EMBL/GenBank/DDBJ databases">
        <title>Sequencing the genomes of 1000 actinobacteria strains.</title>
        <authorList>
            <person name="Klenk H.-P."/>
        </authorList>
    </citation>
    <scope>NUCLEOTIDE SEQUENCE [LARGE SCALE GENOMIC DNA]</scope>
    <source>
        <strain evidence="4 5">DSM 14012</strain>
    </source>
</reference>
<dbReference type="InterPro" id="IPR027383">
    <property type="entry name" value="Znf_put"/>
</dbReference>
<evidence type="ECO:0000313" key="4">
    <source>
        <dbReference type="EMBL" id="ROR82376.1"/>
    </source>
</evidence>